<proteinExistence type="predicted"/>
<keyword evidence="1" id="KW-0812">Transmembrane</keyword>
<keyword evidence="1" id="KW-0472">Membrane</keyword>
<feature type="transmembrane region" description="Helical" evidence="1">
    <location>
        <begin position="115"/>
        <end position="137"/>
    </location>
</feature>
<name>A0ABR3SPY7_9PEZI</name>
<accession>A0ABR3SPY7</accession>
<gene>
    <name evidence="2" type="ORF">SLS56_007069</name>
</gene>
<dbReference type="Proteomes" id="UP001521116">
    <property type="component" value="Unassembled WGS sequence"/>
</dbReference>
<dbReference type="EMBL" id="JAJVDC020000087">
    <property type="protein sequence ID" value="KAL1626011.1"/>
    <property type="molecule type" value="Genomic_DNA"/>
</dbReference>
<evidence type="ECO:0000313" key="2">
    <source>
        <dbReference type="EMBL" id="KAL1626011.1"/>
    </source>
</evidence>
<keyword evidence="3" id="KW-1185">Reference proteome</keyword>
<feature type="transmembrane region" description="Helical" evidence="1">
    <location>
        <begin position="149"/>
        <end position="172"/>
    </location>
</feature>
<organism evidence="2 3">
    <name type="scientific">Neofusicoccum ribis</name>
    <dbReference type="NCBI Taxonomy" id="45134"/>
    <lineage>
        <taxon>Eukaryota</taxon>
        <taxon>Fungi</taxon>
        <taxon>Dikarya</taxon>
        <taxon>Ascomycota</taxon>
        <taxon>Pezizomycotina</taxon>
        <taxon>Dothideomycetes</taxon>
        <taxon>Dothideomycetes incertae sedis</taxon>
        <taxon>Botryosphaeriales</taxon>
        <taxon>Botryosphaeriaceae</taxon>
        <taxon>Neofusicoccum</taxon>
    </lineage>
</organism>
<protein>
    <submittedName>
        <fullName evidence="2">Uncharacterized protein</fullName>
    </submittedName>
</protein>
<evidence type="ECO:0000313" key="3">
    <source>
        <dbReference type="Proteomes" id="UP001521116"/>
    </source>
</evidence>
<reference evidence="2 3" key="1">
    <citation type="submission" date="2024-02" db="EMBL/GenBank/DDBJ databases">
        <title>De novo assembly and annotation of 12 fungi associated with fruit tree decline syndrome in Ontario, Canada.</title>
        <authorList>
            <person name="Sulman M."/>
            <person name="Ellouze W."/>
            <person name="Ilyukhin E."/>
        </authorList>
    </citation>
    <scope>NUCLEOTIDE SEQUENCE [LARGE SCALE GENOMIC DNA]</scope>
    <source>
        <strain evidence="2 3">M1-105</strain>
    </source>
</reference>
<evidence type="ECO:0000256" key="1">
    <source>
        <dbReference type="SAM" id="Phobius"/>
    </source>
</evidence>
<sequence length="208" mass="23516">MAAIDCIQDSRQIHDVENEGCQRSESVKDFGKTGHWLMLGKDFEEGSRDVVQPREPDDLSEFQRSRIRNHFMGRGTSSPYRVWTHRTKSTIQRCVGTLKYDSNGRTAYRPIFASLWVVILTIAVLALICFYGVGIIATSTTFDPTFQKYFFWIAIIWSLASSSLLGWIIMIFGGNKRDVVAALISGLGIWLVIIQIGQTYLLTQLGIN</sequence>
<keyword evidence="1" id="KW-1133">Transmembrane helix</keyword>
<feature type="transmembrane region" description="Helical" evidence="1">
    <location>
        <begin position="179"/>
        <end position="201"/>
    </location>
</feature>
<comment type="caution">
    <text evidence="2">The sequence shown here is derived from an EMBL/GenBank/DDBJ whole genome shotgun (WGS) entry which is preliminary data.</text>
</comment>